<evidence type="ECO:0000313" key="6">
    <source>
        <dbReference type="Proteomes" id="UP001362899"/>
    </source>
</evidence>
<dbReference type="Proteomes" id="UP001362899">
    <property type="component" value="Unassembled WGS sequence"/>
</dbReference>
<dbReference type="SUPFAM" id="SSF50978">
    <property type="entry name" value="WD40 repeat-like"/>
    <property type="match status" value="1"/>
</dbReference>
<dbReference type="InterPro" id="IPR001680">
    <property type="entry name" value="WD40_rpt"/>
</dbReference>
<evidence type="ECO:0000256" key="4">
    <source>
        <dbReference type="SAM" id="MobiDB-lite"/>
    </source>
</evidence>
<dbReference type="Pfam" id="PF00400">
    <property type="entry name" value="WD40"/>
    <property type="match status" value="4"/>
</dbReference>
<dbReference type="InterPro" id="IPR020472">
    <property type="entry name" value="WD40_PAC1"/>
</dbReference>
<protein>
    <submittedName>
        <fullName evidence="5">RNA export factor</fullName>
    </submittedName>
</protein>
<dbReference type="PRINTS" id="PR00320">
    <property type="entry name" value="GPROTEINBRPT"/>
</dbReference>
<feature type="repeat" description="WD" evidence="3">
    <location>
        <begin position="257"/>
        <end position="291"/>
    </location>
</feature>
<evidence type="ECO:0000256" key="2">
    <source>
        <dbReference type="ARBA" id="ARBA00022737"/>
    </source>
</evidence>
<feature type="repeat" description="WD" evidence="3">
    <location>
        <begin position="23"/>
        <end position="64"/>
    </location>
</feature>
<dbReference type="InterPro" id="IPR036322">
    <property type="entry name" value="WD40_repeat_dom_sf"/>
</dbReference>
<dbReference type="PROSITE" id="PS50294">
    <property type="entry name" value="WD_REPEATS_REGION"/>
    <property type="match status" value="1"/>
</dbReference>
<sequence length="350" mass="38190">MSSIGSRNSKSLELSTTNDSQMPQGPEDTVSSLSWSPVADYLAVSSWDNSVRVYEVNSSTGIGQGRALYNHEGPALCCCWWADGTKVISGGADNAVRAYDLQSGQSTQIGSHDQPVSGVAAVNVGQPMVATVSWDRTLKYWDLTKPEPVAIVQLPERAVSISSKQRLLVIGCANRQVVTINLENPSVIFKTIQSPLRHDTQIVSCQVDGSGYAIGGIEGRCAIQYINPPTASANFSFKCHRVQQGTTNRPIDEVYPVTALDFHPVQNTLVTGGADGTFHVWDKDNRHRLAFTKSLGEPVTAVAFNAQGTLLAYALGYDWHKGFQFSTPNKKPTVSVHKVNEWEIRPKNRR</sequence>
<evidence type="ECO:0000256" key="3">
    <source>
        <dbReference type="PROSITE-ProRule" id="PRU00221"/>
    </source>
</evidence>
<name>A0AAV5RPA1_STABA</name>
<feature type="region of interest" description="Disordered" evidence="4">
    <location>
        <begin position="1"/>
        <end position="32"/>
    </location>
</feature>
<gene>
    <name evidence="5" type="ORF">DASB73_035360</name>
</gene>
<organism evidence="5 6">
    <name type="scientific">Starmerella bacillaris</name>
    <name type="common">Yeast</name>
    <name type="synonym">Candida zemplinina</name>
    <dbReference type="NCBI Taxonomy" id="1247836"/>
    <lineage>
        <taxon>Eukaryota</taxon>
        <taxon>Fungi</taxon>
        <taxon>Dikarya</taxon>
        <taxon>Ascomycota</taxon>
        <taxon>Saccharomycotina</taxon>
        <taxon>Dipodascomycetes</taxon>
        <taxon>Dipodascales</taxon>
        <taxon>Trichomonascaceae</taxon>
        <taxon>Starmerella</taxon>
    </lineage>
</organism>
<dbReference type="PANTHER" id="PTHR10971">
    <property type="entry name" value="MRNA EXPORT FACTOR AND BUB3"/>
    <property type="match status" value="1"/>
</dbReference>
<dbReference type="PROSITE" id="PS50082">
    <property type="entry name" value="WD_REPEATS_2"/>
    <property type="match status" value="4"/>
</dbReference>
<comment type="caution">
    <text evidence="5">The sequence shown here is derived from an EMBL/GenBank/DDBJ whole genome shotgun (WGS) entry which is preliminary data.</text>
</comment>
<evidence type="ECO:0000313" key="5">
    <source>
        <dbReference type="EMBL" id="GMM52573.1"/>
    </source>
</evidence>
<evidence type="ECO:0000256" key="1">
    <source>
        <dbReference type="ARBA" id="ARBA00022574"/>
    </source>
</evidence>
<keyword evidence="1 3" id="KW-0853">WD repeat</keyword>
<keyword evidence="2" id="KW-0677">Repeat</keyword>
<feature type="repeat" description="WD" evidence="3">
    <location>
        <begin position="68"/>
        <end position="109"/>
    </location>
</feature>
<dbReference type="InterPro" id="IPR015943">
    <property type="entry name" value="WD40/YVTN_repeat-like_dom_sf"/>
</dbReference>
<reference evidence="5 6" key="1">
    <citation type="journal article" date="2023" name="Elife">
        <title>Identification of key yeast species and microbe-microbe interactions impacting larval growth of Drosophila in the wild.</title>
        <authorList>
            <person name="Mure A."/>
            <person name="Sugiura Y."/>
            <person name="Maeda R."/>
            <person name="Honda K."/>
            <person name="Sakurai N."/>
            <person name="Takahashi Y."/>
            <person name="Watada M."/>
            <person name="Katoh T."/>
            <person name="Gotoh A."/>
            <person name="Gotoh Y."/>
            <person name="Taniguchi I."/>
            <person name="Nakamura K."/>
            <person name="Hayashi T."/>
            <person name="Katayama T."/>
            <person name="Uemura T."/>
            <person name="Hattori Y."/>
        </authorList>
    </citation>
    <scope>NUCLEOTIDE SEQUENCE [LARGE SCALE GENOMIC DNA]</scope>
    <source>
        <strain evidence="5 6">SB-73</strain>
    </source>
</reference>
<dbReference type="Gene3D" id="2.130.10.10">
    <property type="entry name" value="YVTN repeat-like/Quinoprotein amine dehydrogenase"/>
    <property type="match status" value="1"/>
</dbReference>
<accession>A0AAV5RPA1</accession>
<dbReference type="SMART" id="SM00320">
    <property type="entry name" value="WD40"/>
    <property type="match status" value="5"/>
</dbReference>
<dbReference type="AlphaFoldDB" id="A0AAV5RPA1"/>
<proteinExistence type="predicted"/>
<dbReference type="EMBL" id="BTGC01000008">
    <property type="protein sequence ID" value="GMM52573.1"/>
    <property type="molecule type" value="Genomic_DNA"/>
</dbReference>
<feature type="repeat" description="WD" evidence="3">
    <location>
        <begin position="109"/>
        <end position="151"/>
    </location>
</feature>
<keyword evidence="6" id="KW-1185">Reference proteome</keyword>